<gene>
    <name evidence="1" type="ORF">GN244_ATG15989</name>
</gene>
<accession>A0A833SIS2</accession>
<keyword evidence="2" id="KW-1185">Reference proteome</keyword>
<comment type="caution">
    <text evidence="1">The sequence shown here is derived from an EMBL/GenBank/DDBJ whole genome shotgun (WGS) entry which is preliminary data.</text>
</comment>
<proteinExistence type="predicted"/>
<organism evidence="1 2">
    <name type="scientific">Phytophthora infestans</name>
    <name type="common">Potato late blight agent</name>
    <name type="synonym">Botrytis infestans</name>
    <dbReference type="NCBI Taxonomy" id="4787"/>
    <lineage>
        <taxon>Eukaryota</taxon>
        <taxon>Sar</taxon>
        <taxon>Stramenopiles</taxon>
        <taxon>Oomycota</taxon>
        <taxon>Peronosporomycetes</taxon>
        <taxon>Peronosporales</taxon>
        <taxon>Peronosporaceae</taxon>
        <taxon>Phytophthora</taxon>
    </lineage>
</organism>
<dbReference type="AlphaFoldDB" id="A0A833SIS2"/>
<evidence type="ECO:0000313" key="2">
    <source>
        <dbReference type="Proteomes" id="UP000602510"/>
    </source>
</evidence>
<protein>
    <submittedName>
        <fullName evidence="1">Uncharacterized protein</fullName>
    </submittedName>
</protein>
<name>A0A833SIS2_PHYIN</name>
<dbReference type="Proteomes" id="UP000602510">
    <property type="component" value="Unassembled WGS sequence"/>
</dbReference>
<dbReference type="EMBL" id="WSZM01000510">
    <property type="protein sequence ID" value="KAF4032139.1"/>
    <property type="molecule type" value="Genomic_DNA"/>
</dbReference>
<evidence type="ECO:0000313" key="1">
    <source>
        <dbReference type="EMBL" id="KAF4032139.1"/>
    </source>
</evidence>
<reference evidence="1" key="1">
    <citation type="submission" date="2020-04" db="EMBL/GenBank/DDBJ databases">
        <title>Hybrid Assembly of Korean Phytophthora infestans isolates.</title>
        <authorList>
            <person name="Prokchorchik M."/>
            <person name="Lee Y."/>
            <person name="Seo J."/>
            <person name="Cho J.-H."/>
            <person name="Park Y.-E."/>
            <person name="Jang D.-C."/>
            <person name="Im J.-S."/>
            <person name="Choi J.-G."/>
            <person name="Park H.-J."/>
            <person name="Lee G.-B."/>
            <person name="Lee Y.-G."/>
            <person name="Hong S.-Y."/>
            <person name="Cho K."/>
            <person name="Sohn K.H."/>
        </authorList>
    </citation>
    <scope>NUCLEOTIDE SEQUENCE</scope>
    <source>
        <strain evidence="1">KR_1_A1</strain>
    </source>
</reference>
<sequence length="60" mass="6974">MHFQTPTFPQDGKQSLYPPNIQILSDTVISSVRQHQKRETKVFSAQEIYDQTLDAPRLSR</sequence>